<dbReference type="InterPro" id="IPR027417">
    <property type="entry name" value="P-loop_NTPase"/>
</dbReference>
<organism evidence="1 2">
    <name type="scientific">Pseudomonas phage vB_PaeM_PS119XW</name>
    <dbReference type="NCBI Taxonomy" id="2601632"/>
    <lineage>
        <taxon>Viruses</taxon>
        <taxon>Duplodnaviria</taxon>
        <taxon>Heunggongvirae</taxon>
        <taxon>Uroviricota</taxon>
        <taxon>Caudoviricetes</taxon>
        <taxon>Chimalliviridae</taxon>
        <taxon>Pawinskivirus</taxon>
        <taxon>Pawinskivirus PS119XW</taxon>
    </lineage>
</organism>
<protein>
    <submittedName>
        <fullName evidence="1">Uncharacterized protein</fullName>
    </submittedName>
</protein>
<reference evidence="1 2" key="1">
    <citation type="submission" date="2019-06" db="EMBL/GenBank/DDBJ databases">
        <title>A distant relative of Phikzvirus genus phages from a therapeutic phage collection.</title>
        <authorList>
            <person name="Hejnowicz M.S."/>
            <person name="Dabrowski K."/>
            <person name="Gawor J."/>
            <person name="Weber-Dabrowska B."/>
            <person name="Gromadka R."/>
            <person name="Lobocka M.B."/>
        </authorList>
    </citation>
    <scope>NUCLEOTIDE SEQUENCE [LARGE SCALE GENOMIC DNA]</scope>
</reference>
<evidence type="ECO:0000313" key="1">
    <source>
        <dbReference type="EMBL" id="QEM41801.1"/>
    </source>
</evidence>
<dbReference type="Proteomes" id="UP000322144">
    <property type="component" value="Segment"/>
</dbReference>
<sequence length="360" mass="41366">MGVRCVVMVPPKYFGIWIEALQNTYKDIAQRYITISGSAELQKLIDRGVENDLEGIDVIVISSTTYRAYLDNFEKYGNRLHELGYNVPPPRFHEAIQAGLQINDEIQEDPGLTFRIDIYSNINKQIYLSATPYTGNAYVTKMIDKMLPAETMCRLPNYDVYINCMGLLYTEPKIKPKDYLTPFKNTYNHARYETVMMKDPKRMDDYFRMVGRIAEGVYVKDRLPGQKLLLLCATVAFIEKLVKYLKTKFPDLVVNGHVSGCSYEQLLKNDITVSTIKSSGTGVDIPNLREVVLLQATDSKKDNIQILGRLRKLKDFQDVVPRLTYLVCENIPHHVRYARNKSEHFAGKTLSMVLRRIAMH</sequence>
<proteinExistence type="predicted"/>
<dbReference type="EMBL" id="MN103543">
    <property type="protein sequence ID" value="QEM41801.1"/>
    <property type="molecule type" value="Genomic_DNA"/>
</dbReference>
<evidence type="ECO:0000313" key="2">
    <source>
        <dbReference type="Proteomes" id="UP000322144"/>
    </source>
</evidence>
<dbReference type="RefSeq" id="YP_010660812.1">
    <property type="nucleotide sequence ID" value="NC_070882.1"/>
</dbReference>
<name>A0A5C1K8I1_9CAUD</name>
<accession>A0A5C1K8I1</accession>
<dbReference type="SUPFAM" id="SSF52540">
    <property type="entry name" value="P-loop containing nucleoside triphosphate hydrolases"/>
    <property type="match status" value="1"/>
</dbReference>
<dbReference type="GeneID" id="77936822"/>
<dbReference type="Gene3D" id="3.40.50.300">
    <property type="entry name" value="P-loop containing nucleotide triphosphate hydrolases"/>
    <property type="match status" value="1"/>
</dbReference>
<keyword evidence="2" id="KW-1185">Reference proteome</keyword>
<dbReference type="KEGG" id="vg:77936822"/>